<dbReference type="AlphaFoldDB" id="A0A1I6IGW7"/>
<evidence type="ECO:0000256" key="2">
    <source>
        <dbReference type="ARBA" id="ARBA00022448"/>
    </source>
</evidence>
<dbReference type="Pfam" id="PF00528">
    <property type="entry name" value="BPD_transp_1"/>
    <property type="match status" value="1"/>
</dbReference>
<dbReference type="Proteomes" id="UP000199659">
    <property type="component" value="Unassembled WGS sequence"/>
</dbReference>
<sequence length="272" mass="29197">MDKVKKRFLFFSIVSLIIIIFSLIAPYLTPNDPYETNVLLGKLAPCKSYPFGTDSLGRCVLSRVMVGAKTSIFSALVLVFITFAFGTLIGIISGYFGGIFDSILMRFVDILLAFPSMVLAIAVAGILGGGLINAMLALGLTAWTTYARLARSHVLAIKEEDFIKAAKINGSSKTAIMFKHLLPNIIGPLVVNATVQIGSTMMGIAGLSFLGLGVQVPHAEWGSMVSEARTCFQLAPWTVFGPGIAIIITIMIFNCFGDSVQNILDPKHKAKG</sequence>
<evidence type="ECO:0000256" key="6">
    <source>
        <dbReference type="ARBA" id="ARBA00023136"/>
    </source>
</evidence>
<dbReference type="CDD" id="cd06261">
    <property type="entry name" value="TM_PBP2"/>
    <property type="match status" value="1"/>
</dbReference>
<keyword evidence="6 7" id="KW-0472">Membrane</keyword>
<dbReference type="SUPFAM" id="SSF161098">
    <property type="entry name" value="MetI-like"/>
    <property type="match status" value="1"/>
</dbReference>
<keyword evidence="10" id="KW-1185">Reference proteome</keyword>
<keyword evidence="5 7" id="KW-1133">Transmembrane helix</keyword>
<keyword evidence="3" id="KW-1003">Cell membrane</keyword>
<organism evidence="9 10">
    <name type="scientific">Anaeromicropila populeti</name>
    <dbReference type="NCBI Taxonomy" id="37658"/>
    <lineage>
        <taxon>Bacteria</taxon>
        <taxon>Bacillati</taxon>
        <taxon>Bacillota</taxon>
        <taxon>Clostridia</taxon>
        <taxon>Lachnospirales</taxon>
        <taxon>Lachnospiraceae</taxon>
        <taxon>Anaeromicropila</taxon>
    </lineage>
</organism>
<evidence type="ECO:0000256" key="1">
    <source>
        <dbReference type="ARBA" id="ARBA00004651"/>
    </source>
</evidence>
<evidence type="ECO:0000256" key="3">
    <source>
        <dbReference type="ARBA" id="ARBA00022475"/>
    </source>
</evidence>
<feature type="transmembrane region" description="Helical" evidence="7">
    <location>
        <begin position="72"/>
        <end position="96"/>
    </location>
</feature>
<dbReference type="PANTHER" id="PTHR43386:SF1">
    <property type="entry name" value="D,D-DIPEPTIDE TRANSPORT SYSTEM PERMEASE PROTEIN DDPC-RELATED"/>
    <property type="match status" value="1"/>
</dbReference>
<feature type="transmembrane region" description="Helical" evidence="7">
    <location>
        <begin position="103"/>
        <end position="124"/>
    </location>
</feature>
<dbReference type="RefSeq" id="WP_092559409.1">
    <property type="nucleotide sequence ID" value="NZ_FOYZ01000002.1"/>
</dbReference>
<dbReference type="GO" id="GO:0055085">
    <property type="term" value="P:transmembrane transport"/>
    <property type="evidence" value="ECO:0007669"/>
    <property type="project" value="InterPro"/>
</dbReference>
<dbReference type="PROSITE" id="PS50928">
    <property type="entry name" value="ABC_TM1"/>
    <property type="match status" value="1"/>
</dbReference>
<comment type="similarity">
    <text evidence="7">Belongs to the binding-protein-dependent transport system permease family.</text>
</comment>
<evidence type="ECO:0000313" key="10">
    <source>
        <dbReference type="Proteomes" id="UP000199659"/>
    </source>
</evidence>
<feature type="transmembrane region" description="Helical" evidence="7">
    <location>
        <begin position="189"/>
        <end position="214"/>
    </location>
</feature>
<reference evidence="9 10" key="1">
    <citation type="submission" date="2016-10" db="EMBL/GenBank/DDBJ databases">
        <authorList>
            <person name="de Groot N.N."/>
        </authorList>
    </citation>
    <scope>NUCLEOTIDE SEQUENCE [LARGE SCALE GENOMIC DNA]</scope>
    <source>
        <strain evidence="9 10">743A</strain>
    </source>
</reference>
<dbReference type="InterPro" id="IPR035906">
    <property type="entry name" value="MetI-like_sf"/>
</dbReference>
<protein>
    <submittedName>
        <fullName evidence="9">Peptide/nickel transport system permease protein</fullName>
    </submittedName>
</protein>
<evidence type="ECO:0000256" key="7">
    <source>
        <dbReference type="RuleBase" id="RU363032"/>
    </source>
</evidence>
<feature type="transmembrane region" description="Helical" evidence="7">
    <location>
        <begin position="7"/>
        <end position="28"/>
    </location>
</feature>
<evidence type="ECO:0000256" key="4">
    <source>
        <dbReference type="ARBA" id="ARBA00022692"/>
    </source>
</evidence>
<feature type="transmembrane region" description="Helical" evidence="7">
    <location>
        <begin position="234"/>
        <end position="257"/>
    </location>
</feature>
<evidence type="ECO:0000259" key="8">
    <source>
        <dbReference type="PROSITE" id="PS50928"/>
    </source>
</evidence>
<comment type="subcellular location">
    <subcellularLocation>
        <location evidence="1 7">Cell membrane</location>
        <topology evidence="1 7">Multi-pass membrane protein</topology>
    </subcellularLocation>
</comment>
<keyword evidence="2 7" id="KW-0813">Transport</keyword>
<dbReference type="STRING" id="37658.SAMN05661086_00811"/>
<dbReference type="InterPro" id="IPR000515">
    <property type="entry name" value="MetI-like"/>
</dbReference>
<dbReference type="Gene3D" id="1.10.3720.10">
    <property type="entry name" value="MetI-like"/>
    <property type="match status" value="1"/>
</dbReference>
<dbReference type="OrthoDB" id="9797852at2"/>
<dbReference type="InterPro" id="IPR050366">
    <property type="entry name" value="BP-dependent_transpt_permease"/>
</dbReference>
<dbReference type="EMBL" id="FOYZ01000002">
    <property type="protein sequence ID" value="SFR65560.1"/>
    <property type="molecule type" value="Genomic_DNA"/>
</dbReference>
<evidence type="ECO:0000256" key="5">
    <source>
        <dbReference type="ARBA" id="ARBA00022989"/>
    </source>
</evidence>
<gene>
    <name evidence="9" type="ORF">SAMN05661086_00811</name>
</gene>
<dbReference type="GO" id="GO:0005886">
    <property type="term" value="C:plasma membrane"/>
    <property type="evidence" value="ECO:0007669"/>
    <property type="project" value="UniProtKB-SubCell"/>
</dbReference>
<feature type="domain" description="ABC transmembrane type-1" evidence="8">
    <location>
        <begin position="72"/>
        <end position="257"/>
    </location>
</feature>
<accession>A0A1I6IGW7</accession>
<evidence type="ECO:0000313" key="9">
    <source>
        <dbReference type="EMBL" id="SFR65560.1"/>
    </source>
</evidence>
<proteinExistence type="inferred from homology"/>
<name>A0A1I6IGW7_9FIRM</name>
<dbReference type="PANTHER" id="PTHR43386">
    <property type="entry name" value="OLIGOPEPTIDE TRANSPORT SYSTEM PERMEASE PROTEIN APPC"/>
    <property type="match status" value="1"/>
</dbReference>
<keyword evidence="4 7" id="KW-0812">Transmembrane</keyword>